<gene>
    <name evidence="2" type="ORF">SNAT2548_LOCUS29588</name>
</gene>
<keyword evidence="3" id="KW-1185">Reference proteome</keyword>
<feature type="domain" description="Methyltransferase FkbM" evidence="1">
    <location>
        <begin position="74"/>
        <end position="167"/>
    </location>
</feature>
<evidence type="ECO:0000313" key="2">
    <source>
        <dbReference type="EMBL" id="CAE7528315.1"/>
    </source>
</evidence>
<name>A0A812TJI7_9DINO</name>
<proteinExistence type="predicted"/>
<accession>A0A812TJI7</accession>
<dbReference type="AlphaFoldDB" id="A0A812TJI7"/>
<protein>
    <recommendedName>
        <fullName evidence="1">Methyltransferase FkbM domain-containing protein</fullName>
    </recommendedName>
</protein>
<evidence type="ECO:0000259" key="1">
    <source>
        <dbReference type="Pfam" id="PF05050"/>
    </source>
</evidence>
<comment type="caution">
    <text evidence="2">The sequence shown here is derived from an EMBL/GenBank/DDBJ whole genome shotgun (WGS) entry which is preliminary data.</text>
</comment>
<evidence type="ECO:0000313" key="3">
    <source>
        <dbReference type="Proteomes" id="UP000604046"/>
    </source>
</evidence>
<dbReference type="EMBL" id="CAJNDS010002567">
    <property type="protein sequence ID" value="CAE7528315.1"/>
    <property type="molecule type" value="Genomic_DNA"/>
</dbReference>
<dbReference type="OrthoDB" id="444209at2759"/>
<dbReference type="Pfam" id="PF05050">
    <property type="entry name" value="Methyltransf_21"/>
    <property type="match status" value="1"/>
</dbReference>
<organism evidence="2 3">
    <name type="scientific">Symbiodinium natans</name>
    <dbReference type="NCBI Taxonomy" id="878477"/>
    <lineage>
        <taxon>Eukaryota</taxon>
        <taxon>Sar</taxon>
        <taxon>Alveolata</taxon>
        <taxon>Dinophyceae</taxon>
        <taxon>Suessiales</taxon>
        <taxon>Symbiodiniaceae</taxon>
        <taxon>Symbiodinium</taxon>
    </lineage>
</organism>
<dbReference type="Proteomes" id="UP000604046">
    <property type="component" value="Unassembled WGS sequence"/>
</dbReference>
<dbReference type="InterPro" id="IPR006342">
    <property type="entry name" value="FkbM_mtfrase"/>
</dbReference>
<sequence length="241" mass="27034">MWHCTGRLRGVASYIRSGQIHRLFDILYKLPRTLFAFEWSHRGVNIGAGIDSYPCGSSDHLCNHDDPLELWMRSLAHHVLLVDGDMKRLQHALTKLREDSAASRFFALNKVATPVGVDAGELDDILVEAFDGAVDIIKIDIDSYDCAVLLSMLLRVEAVAIVLESQPLVPPPFKFARAFRSDVSSTDRVLIVVPGTLFPWTRYPLRFPVDEFDCFLRSRFLHANAADRSLGKDQARGQLVG</sequence>
<reference evidence="2" key="1">
    <citation type="submission" date="2021-02" db="EMBL/GenBank/DDBJ databases">
        <authorList>
            <person name="Dougan E. K."/>
            <person name="Rhodes N."/>
            <person name="Thang M."/>
            <person name="Chan C."/>
        </authorList>
    </citation>
    <scope>NUCLEOTIDE SEQUENCE</scope>
</reference>